<keyword evidence="4" id="KW-1185">Reference proteome</keyword>
<evidence type="ECO:0000313" key="3">
    <source>
        <dbReference type="EMBL" id="CAL1540906.1"/>
    </source>
</evidence>
<feature type="compositionally biased region" description="Polar residues" evidence="1">
    <location>
        <begin position="428"/>
        <end position="444"/>
    </location>
</feature>
<protein>
    <recommendedName>
        <fullName evidence="2">Coilin tudor domain-containing protein</fullName>
    </recommendedName>
</protein>
<dbReference type="PANTHER" id="PTHR15197">
    <property type="entry name" value="COILIN P80"/>
    <property type="match status" value="1"/>
</dbReference>
<dbReference type="AlphaFoldDB" id="A0AAV2I4E1"/>
<dbReference type="Pfam" id="PF23086">
    <property type="entry name" value="Tudor_Coilin"/>
    <property type="match status" value="1"/>
</dbReference>
<feature type="region of interest" description="Disordered" evidence="1">
    <location>
        <begin position="365"/>
        <end position="409"/>
    </location>
</feature>
<evidence type="ECO:0000259" key="2">
    <source>
        <dbReference type="Pfam" id="PF23086"/>
    </source>
</evidence>
<dbReference type="GO" id="GO:0030620">
    <property type="term" value="F:U2 snRNA binding"/>
    <property type="evidence" value="ECO:0007669"/>
    <property type="project" value="TreeGrafter"/>
</dbReference>
<name>A0AAV2I4E1_LYMST</name>
<sequence>MASHGKRGDGVRLKVRMFPTEIVVDSAIKTITIEPFWMMVFFAECHSIHDVKDTILSKLNMRANKIKIIDNKLKNSGNWSLSMESDNEAEIFESNAESDDQQKPKSRTKTSTKTNHSSTVPIATLANKQSITITPHPVTVKPKTVTKLIRFESCRLSIDNCVLPSCERSEILKDDDLVSVKVTSCKLCELGSLELDRSQQKIFKSRKLLSKSDELVENGVHSDDFFFEKPAANCDSISLNTDESSEIKSKTKYKKRKRTVSHEIDQSLINIDEETSNEEKKGVSECENNIIMTSCLVDAIDKSPGKKRKRSNKRNRMKPSSEDDNSDLRNLGTDIINLDQESTSYQENGISNNIIDAIKGFMPEPQNGDTRIINNSKEKDEQNVSEMEMENSVETVASSRESNLPHSEIDASNYLEQLLKKRAEELSARNSKPTCDSLTENTTDQPKRKRNRKRKKKGTSASSAQPLETAVTQTDYSLHLPPHLMPQNSRLTFDREDEFTVPEVNRDVSFLDTPVTTTAPKNSESNEEVQVSKRILKPLHGKLAEQNTLSGDKSSQINGDDQEKKKEIPVLPHSSGDRSFQNSVRSMPVKPSLSDANLRRATVSFIDRALMTPMSDDAHQTSNTSTPLGTPIDPTDKFQQLLRQRSFSGRQLEVSKSVAGHSLCVSHRKKRDKSFDASFSSAADPETDVLTNVSTIQQATSLQPSPAQRQATELRQSTDTSRAIITQTSSNQSFKSADVNDEKLKGLPKAGDILVFKVLELSDDYTPTLSDFKEAKVLHVDSESFSVQVELKKEKGRQRRQGRFELNYGEDEDEDYGEFEQDNVVIYGLSELLEMSVISGADHGRPRK</sequence>
<feature type="compositionally biased region" description="Basic residues" evidence="1">
    <location>
        <begin position="447"/>
        <end position="458"/>
    </location>
</feature>
<comment type="caution">
    <text evidence="3">The sequence shown here is derived from an EMBL/GenBank/DDBJ whole genome shotgun (WGS) entry which is preliminary data.</text>
</comment>
<dbReference type="GO" id="GO:0030619">
    <property type="term" value="F:U1 snRNA binding"/>
    <property type="evidence" value="ECO:0007669"/>
    <property type="project" value="TreeGrafter"/>
</dbReference>
<gene>
    <name evidence="3" type="ORF">GSLYS_00014555001</name>
</gene>
<feature type="compositionally biased region" description="Polar residues" evidence="1">
    <location>
        <begin position="545"/>
        <end position="559"/>
    </location>
</feature>
<proteinExistence type="predicted"/>
<dbReference type="EMBL" id="CAXITT010000405">
    <property type="protein sequence ID" value="CAL1540906.1"/>
    <property type="molecule type" value="Genomic_DNA"/>
</dbReference>
<dbReference type="GO" id="GO:0015030">
    <property type="term" value="C:Cajal body"/>
    <property type="evidence" value="ECO:0007669"/>
    <property type="project" value="TreeGrafter"/>
</dbReference>
<dbReference type="GO" id="GO:0000387">
    <property type="term" value="P:spliceosomal snRNP assembly"/>
    <property type="evidence" value="ECO:0007669"/>
    <property type="project" value="TreeGrafter"/>
</dbReference>
<feature type="compositionally biased region" description="Polar residues" evidence="1">
    <location>
        <begin position="459"/>
        <end position="469"/>
    </location>
</feature>
<dbReference type="InterPro" id="IPR024822">
    <property type="entry name" value="Coilin"/>
</dbReference>
<reference evidence="3 4" key="1">
    <citation type="submission" date="2024-04" db="EMBL/GenBank/DDBJ databases">
        <authorList>
            <consortium name="Genoscope - CEA"/>
            <person name="William W."/>
        </authorList>
    </citation>
    <scope>NUCLEOTIDE SEQUENCE [LARGE SCALE GENOMIC DNA]</scope>
</reference>
<feature type="domain" description="Coilin tudor" evidence="2">
    <location>
        <begin position="743"/>
        <end position="800"/>
    </location>
</feature>
<organism evidence="3 4">
    <name type="scientific">Lymnaea stagnalis</name>
    <name type="common">Great pond snail</name>
    <name type="synonym">Helix stagnalis</name>
    <dbReference type="NCBI Taxonomy" id="6523"/>
    <lineage>
        <taxon>Eukaryota</taxon>
        <taxon>Metazoa</taxon>
        <taxon>Spiralia</taxon>
        <taxon>Lophotrochozoa</taxon>
        <taxon>Mollusca</taxon>
        <taxon>Gastropoda</taxon>
        <taxon>Heterobranchia</taxon>
        <taxon>Euthyneura</taxon>
        <taxon>Panpulmonata</taxon>
        <taxon>Hygrophila</taxon>
        <taxon>Lymnaeoidea</taxon>
        <taxon>Lymnaeidae</taxon>
        <taxon>Lymnaea</taxon>
    </lineage>
</organism>
<feature type="compositionally biased region" description="Basic residues" evidence="1">
    <location>
        <begin position="305"/>
        <end position="317"/>
    </location>
</feature>
<feature type="region of interest" description="Disordered" evidence="1">
    <location>
        <begin position="425"/>
        <end position="469"/>
    </location>
</feature>
<accession>A0AAV2I4E1</accession>
<feature type="region of interest" description="Disordered" evidence="1">
    <location>
        <begin position="541"/>
        <end position="595"/>
    </location>
</feature>
<dbReference type="Proteomes" id="UP001497497">
    <property type="component" value="Unassembled WGS sequence"/>
</dbReference>
<dbReference type="PANTHER" id="PTHR15197:SF0">
    <property type="entry name" value="COILIN"/>
    <property type="match status" value="1"/>
</dbReference>
<feature type="region of interest" description="Disordered" evidence="1">
    <location>
        <begin position="94"/>
        <end position="119"/>
    </location>
</feature>
<evidence type="ECO:0000256" key="1">
    <source>
        <dbReference type="SAM" id="MobiDB-lite"/>
    </source>
</evidence>
<feature type="compositionally biased region" description="Polar residues" evidence="1">
    <location>
        <begin position="392"/>
        <end position="405"/>
    </location>
</feature>
<evidence type="ECO:0000313" key="4">
    <source>
        <dbReference type="Proteomes" id="UP001497497"/>
    </source>
</evidence>
<feature type="region of interest" description="Disordered" evidence="1">
    <location>
        <begin position="301"/>
        <end position="329"/>
    </location>
</feature>
<dbReference type="InterPro" id="IPR056398">
    <property type="entry name" value="Tudor_Coilin"/>
</dbReference>